<evidence type="ECO:0000256" key="5">
    <source>
        <dbReference type="ARBA" id="ARBA00023186"/>
    </source>
</evidence>
<sequence>MADTPETTPAADAPQQPPQVSNRIVTQYVRDLSFENILAQKGIKGDATPEIQVQVNVDARKRGTDNQFEVITKLNITSKTKDAGEPLFILELEYAGVFQISGVPEDQMHPFLLIECPRLTFPYIRHIVANATREGGFQALNLEQIDFVALYRAQLAARMEAQKSQAEKAPIN</sequence>
<feature type="compositionally biased region" description="Low complexity" evidence="7">
    <location>
        <begin position="1"/>
        <end position="14"/>
    </location>
</feature>
<gene>
    <name evidence="6 8" type="primary">secB</name>
    <name evidence="8" type="ORF">LGQ03_08125</name>
</gene>
<dbReference type="Gene3D" id="3.10.420.10">
    <property type="entry name" value="SecB-like"/>
    <property type="match status" value="1"/>
</dbReference>
<comment type="subcellular location">
    <subcellularLocation>
        <location evidence="6">Cytoplasm</location>
    </subcellularLocation>
</comment>
<keyword evidence="6" id="KW-0963">Cytoplasm</keyword>
<evidence type="ECO:0000256" key="2">
    <source>
        <dbReference type="ARBA" id="ARBA00022448"/>
    </source>
</evidence>
<dbReference type="EMBL" id="JAJATZ010000003">
    <property type="protein sequence ID" value="MCB5199205.1"/>
    <property type="molecule type" value="Genomic_DNA"/>
</dbReference>
<dbReference type="Proteomes" id="UP001138961">
    <property type="component" value="Unassembled WGS sequence"/>
</dbReference>
<dbReference type="PRINTS" id="PR01594">
    <property type="entry name" value="SECBCHAPRONE"/>
</dbReference>
<evidence type="ECO:0000313" key="8">
    <source>
        <dbReference type="EMBL" id="MCB5199205.1"/>
    </source>
</evidence>
<organism evidence="8 9">
    <name type="scientific">Loktanella gaetbuli</name>
    <dbReference type="NCBI Taxonomy" id="2881335"/>
    <lineage>
        <taxon>Bacteria</taxon>
        <taxon>Pseudomonadati</taxon>
        <taxon>Pseudomonadota</taxon>
        <taxon>Alphaproteobacteria</taxon>
        <taxon>Rhodobacterales</taxon>
        <taxon>Roseobacteraceae</taxon>
        <taxon>Loktanella</taxon>
    </lineage>
</organism>
<dbReference type="InterPro" id="IPR003708">
    <property type="entry name" value="SecB"/>
</dbReference>
<proteinExistence type="inferred from homology"/>
<feature type="region of interest" description="Disordered" evidence="7">
    <location>
        <begin position="1"/>
        <end position="21"/>
    </location>
</feature>
<comment type="subunit">
    <text evidence="6">Homotetramer, a dimer of dimers. One homotetramer interacts with 1 SecA dimer.</text>
</comment>
<comment type="similarity">
    <text evidence="1 6">Belongs to the SecB family.</text>
</comment>
<keyword evidence="4 6" id="KW-0811">Translocation</keyword>
<protein>
    <recommendedName>
        <fullName evidence="6">Protein-export protein SecB</fullName>
    </recommendedName>
</protein>
<comment type="caution">
    <text evidence="8">The sequence shown here is derived from an EMBL/GenBank/DDBJ whole genome shotgun (WGS) entry which is preliminary data.</text>
</comment>
<dbReference type="NCBIfam" id="NF004392">
    <property type="entry name" value="PRK05751.1-3"/>
    <property type="match status" value="1"/>
</dbReference>
<keyword evidence="5 6" id="KW-0143">Chaperone</keyword>
<dbReference type="HAMAP" id="MF_00821">
    <property type="entry name" value="SecB"/>
    <property type="match status" value="1"/>
</dbReference>
<keyword evidence="9" id="KW-1185">Reference proteome</keyword>
<evidence type="ECO:0000256" key="4">
    <source>
        <dbReference type="ARBA" id="ARBA00023010"/>
    </source>
</evidence>
<dbReference type="PANTHER" id="PTHR36918:SF1">
    <property type="entry name" value="PROTEIN-EXPORT PROTEIN SECB"/>
    <property type="match status" value="1"/>
</dbReference>
<reference evidence="8" key="1">
    <citation type="submission" date="2021-10" db="EMBL/GenBank/DDBJ databases">
        <title>Loktanella gaetbuli sp. nov., isolated from a tidal flat.</title>
        <authorList>
            <person name="Park S."/>
            <person name="Yoon J.-H."/>
        </authorList>
    </citation>
    <scope>NUCLEOTIDE SEQUENCE</scope>
    <source>
        <strain evidence="8">TSTF-M6</strain>
    </source>
</reference>
<evidence type="ECO:0000256" key="7">
    <source>
        <dbReference type="SAM" id="MobiDB-lite"/>
    </source>
</evidence>
<dbReference type="RefSeq" id="WP_226748003.1">
    <property type="nucleotide sequence ID" value="NZ_JAJATZ010000003.1"/>
</dbReference>
<evidence type="ECO:0000256" key="1">
    <source>
        <dbReference type="ARBA" id="ARBA00009990"/>
    </source>
</evidence>
<dbReference type="NCBIfam" id="TIGR00809">
    <property type="entry name" value="secB"/>
    <property type="match status" value="1"/>
</dbReference>
<comment type="function">
    <text evidence="6">One of the proteins required for the normal export of preproteins out of the cell cytoplasm. It is a molecular chaperone that binds to a subset of precursor proteins, maintaining them in a translocation-competent state. It also specifically binds to its receptor SecA.</text>
</comment>
<evidence type="ECO:0000313" key="9">
    <source>
        <dbReference type="Proteomes" id="UP001138961"/>
    </source>
</evidence>
<dbReference type="SUPFAM" id="SSF54611">
    <property type="entry name" value="SecB-like"/>
    <property type="match status" value="1"/>
</dbReference>
<dbReference type="Pfam" id="PF02556">
    <property type="entry name" value="SecB"/>
    <property type="match status" value="1"/>
</dbReference>
<keyword evidence="2 6" id="KW-0813">Transport</keyword>
<evidence type="ECO:0000256" key="6">
    <source>
        <dbReference type="HAMAP-Rule" id="MF_00821"/>
    </source>
</evidence>
<name>A0ABS8BTZ2_9RHOB</name>
<keyword evidence="3 6" id="KW-0653">Protein transport</keyword>
<dbReference type="InterPro" id="IPR035958">
    <property type="entry name" value="SecB-like_sf"/>
</dbReference>
<dbReference type="PANTHER" id="PTHR36918">
    <property type="match status" value="1"/>
</dbReference>
<accession>A0ABS8BTZ2</accession>
<evidence type="ECO:0000256" key="3">
    <source>
        <dbReference type="ARBA" id="ARBA00022927"/>
    </source>
</evidence>